<dbReference type="SUPFAM" id="SSF51430">
    <property type="entry name" value="NAD(P)-linked oxidoreductase"/>
    <property type="match status" value="1"/>
</dbReference>
<dbReference type="Pfam" id="PF00248">
    <property type="entry name" value="Aldo_ket_red"/>
    <property type="match status" value="1"/>
</dbReference>
<evidence type="ECO:0000313" key="4">
    <source>
        <dbReference type="Proteomes" id="UP000268093"/>
    </source>
</evidence>
<dbReference type="GO" id="GO:0005737">
    <property type="term" value="C:cytoplasm"/>
    <property type="evidence" value="ECO:0007669"/>
    <property type="project" value="TreeGrafter"/>
</dbReference>
<dbReference type="GO" id="GO:0016491">
    <property type="term" value="F:oxidoreductase activity"/>
    <property type="evidence" value="ECO:0007669"/>
    <property type="project" value="UniProtKB-KW"/>
</dbReference>
<protein>
    <submittedName>
        <fullName evidence="3">Aldo/keto reductase</fullName>
    </submittedName>
</protein>
<organism evidence="3 4">
    <name type="scientific">Jimgerdemannia flammicorona</name>
    <dbReference type="NCBI Taxonomy" id="994334"/>
    <lineage>
        <taxon>Eukaryota</taxon>
        <taxon>Fungi</taxon>
        <taxon>Fungi incertae sedis</taxon>
        <taxon>Mucoromycota</taxon>
        <taxon>Mucoromycotina</taxon>
        <taxon>Endogonomycetes</taxon>
        <taxon>Endogonales</taxon>
        <taxon>Endogonaceae</taxon>
        <taxon>Jimgerdemannia</taxon>
    </lineage>
</organism>
<dbReference type="EMBL" id="RBNI01002772">
    <property type="protein sequence ID" value="RUP48933.1"/>
    <property type="molecule type" value="Genomic_DNA"/>
</dbReference>
<dbReference type="OrthoDB" id="37537at2759"/>
<dbReference type="InterPro" id="IPR050791">
    <property type="entry name" value="Aldo-Keto_reductase"/>
</dbReference>
<gene>
    <name evidence="3" type="ORF">BC936DRAFT_143621</name>
</gene>
<dbReference type="Gene3D" id="3.20.20.100">
    <property type="entry name" value="NADP-dependent oxidoreductase domain"/>
    <property type="match status" value="1"/>
</dbReference>
<proteinExistence type="predicted"/>
<comment type="caution">
    <text evidence="3">The sequence shown here is derived from an EMBL/GenBank/DDBJ whole genome shotgun (WGS) entry which is preliminary data.</text>
</comment>
<evidence type="ECO:0000313" key="3">
    <source>
        <dbReference type="EMBL" id="RUP48933.1"/>
    </source>
</evidence>
<dbReference type="InterPro" id="IPR036812">
    <property type="entry name" value="NAD(P)_OxRdtase_dom_sf"/>
</dbReference>
<keyword evidence="4" id="KW-1185">Reference proteome</keyword>
<dbReference type="InterPro" id="IPR023210">
    <property type="entry name" value="NADP_OxRdtase_dom"/>
</dbReference>
<dbReference type="AlphaFoldDB" id="A0A433DDK2"/>
<feature type="non-terminal residue" evidence="3">
    <location>
        <position position="1"/>
    </location>
</feature>
<name>A0A433DDK2_9FUNG</name>
<dbReference type="Proteomes" id="UP000268093">
    <property type="component" value="Unassembled WGS sequence"/>
</dbReference>
<keyword evidence="1" id="KW-0560">Oxidoreductase</keyword>
<sequence>FCATFVLQSVQFALDLSPPKFEFLGHRRKSLLSRTIHCLITTCVVSDIFASGKNEELLAKVLKTLRNEVFLGLIRASSGEYLGVDYVDLYYQHRTDPNVPIEDTVGAMAELVKEGKVCYLGLSACSADTLRRAYAVHPIAALQFGYSPWSLDIEENGVLETARELGLSHGYTHNHLTFLCPIPSRRRHHRLLAPWQWHPVRADKSIDDFDENDYRWYVPRFGAENFPKNLDIVRRFEEFAKAKGITSSQLDLARVLAQGQDFIPILGTKCIKHLEANVGSANVTLLRVRAEGD</sequence>
<dbReference type="PANTHER" id="PTHR43625:SF40">
    <property type="entry name" value="ALDO-KETO REDUCTASE YAKC [NADP(+)]"/>
    <property type="match status" value="1"/>
</dbReference>
<dbReference type="PANTHER" id="PTHR43625">
    <property type="entry name" value="AFLATOXIN B1 ALDEHYDE REDUCTASE"/>
    <property type="match status" value="1"/>
</dbReference>
<evidence type="ECO:0000256" key="1">
    <source>
        <dbReference type="ARBA" id="ARBA00023002"/>
    </source>
</evidence>
<feature type="domain" description="NADP-dependent oxidoreductase" evidence="2">
    <location>
        <begin position="78"/>
        <end position="285"/>
    </location>
</feature>
<evidence type="ECO:0000259" key="2">
    <source>
        <dbReference type="Pfam" id="PF00248"/>
    </source>
</evidence>
<reference evidence="3 4" key="1">
    <citation type="journal article" date="2018" name="New Phytol.">
        <title>Phylogenomics of Endogonaceae and evolution of mycorrhizas within Mucoromycota.</title>
        <authorList>
            <person name="Chang Y."/>
            <person name="Desiro A."/>
            <person name="Na H."/>
            <person name="Sandor L."/>
            <person name="Lipzen A."/>
            <person name="Clum A."/>
            <person name="Barry K."/>
            <person name="Grigoriev I.V."/>
            <person name="Martin F.M."/>
            <person name="Stajich J.E."/>
            <person name="Smith M.E."/>
            <person name="Bonito G."/>
            <person name="Spatafora J.W."/>
        </authorList>
    </citation>
    <scope>NUCLEOTIDE SEQUENCE [LARGE SCALE GENOMIC DNA]</scope>
    <source>
        <strain evidence="3 4">GMNB39</strain>
    </source>
</reference>
<accession>A0A433DDK2</accession>